<comment type="caution">
    <text evidence="1">The sequence shown here is derived from an EMBL/GenBank/DDBJ whole genome shotgun (WGS) entry which is preliminary data.</text>
</comment>
<keyword evidence="2" id="KW-1185">Reference proteome</keyword>
<dbReference type="Proteomes" id="UP000541185">
    <property type="component" value="Unassembled WGS sequence"/>
</dbReference>
<name>A0A848H5G9_9BURK</name>
<dbReference type="EMBL" id="JABBFX010000001">
    <property type="protein sequence ID" value="NML44500.1"/>
    <property type="molecule type" value="Genomic_DNA"/>
</dbReference>
<sequence>MSHSALAWSAEVQAHVPQRRDLIELAWRAPDLSEWRATLANDPDAKECLQDWEAFIRERRIAVVLEQAMEEGDFPPGRELAAWLADCPAEWRDPALLFARSAPTDVAMYLACACRVLVGIERERRTGCAEWKVQAASGSPEMLQSLMFKWGPRFQRHRRSW</sequence>
<evidence type="ECO:0000313" key="2">
    <source>
        <dbReference type="Proteomes" id="UP000541185"/>
    </source>
</evidence>
<dbReference type="RefSeq" id="WP_169418622.1">
    <property type="nucleotide sequence ID" value="NZ_JABBFX010000001.1"/>
</dbReference>
<protein>
    <submittedName>
        <fullName evidence="1">Uncharacterized protein</fullName>
    </submittedName>
</protein>
<organism evidence="1 2">
    <name type="scientific">Ramlibacter agri</name>
    <dbReference type="NCBI Taxonomy" id="2728837"/>
    <lineage>
        <taxon>Bacteria</taxon>
        <taxon>Pseudomonadati</taxon>
        <taxon>Pseudomonadota</taxon>
        <taxon>Betaproteobacteria</taxon>
        <taxon>Burkholderiales</taxon>
        <taxon>Comamonadaceae</taxon>
        <taxon>Ramlibacter</taxon>
    </lineage>
</organism>
<accession>A0A848H5G9</accession>
<evidence type="ECO:0000313" key="1">
    <source>
        <dbReference type="EMBL" id="NML44500.1"/>
    </source>
</evidence>
<dbReference type="AlphaFoldDB" id="A0A848H5G9"/>
<gene>
    <name evidence="1" type="ORF">HHL11_12110</name>
</gene>
<reference evidence="1 2" key="1">
    <citation type="submission" date="2020-04" db="EMBL/GenBank/DDBJ databases">
        <title>Ramlibacter sp. G-1-2-2 isolated from soil.</title>
        <authorList>
            <person name="Dahal R.H."/>
        </authorList>
    </citation>
    <scope>NUCLEOTIDE SEQUENCE [LARGE SCALE GENOMIC DNA]</scope>
    <source>
        <strain evidence="1 2">G-1-2-2</strain>
    </source>
</reference>
<proteinExistence type="predicted"/>